<reference evidence="1 2" key="1">
    <citation type="submission" date="2024-08" db="EMBL/GenBank/DDBJ databases">
        <authorList>
            <person name="Cucini C."/>
            <person name="Frati F."/>
        </authorList>
    </citation>
    <scope>NUCLEOTIDE SEQUENCE [LARGE SCALE GENOMIC DNA]</scope>
</reference>
<keyword evidence="2" id="KW-1185">Reference proteome</keyword>
<sequence length="147" mass="16820">MKCVQPTQQRGNVSSFGITGAKDAQRKSANNGQLKENVVASLLAQLKEVVGKKPCDLIAQHGGNCEQEIWNQRVEGSRLEIVHCRKLTHHWAHLFRKENLQFCKHVFASRPHLLVTCFDVLMKWDNNWSLKDEKVSSICIYKDESHP</sequence>
<comment type="caution">
    <text evidence="1">The sequence shown here is derived from an EMBL/GenBank/DDBJ whole genome shotgun (WGS) entry which is preliminary data.</text>
</comment>
<protein>
    <submittedName>
        <fullName evidence="1">Uncharacterized protein</fullName>
    </submittedName>
</protein>
<evidence type="ECO:0000313" key="1">
    <source>
        <dbReference type="EMBL" id="CAL8078314.1"/>
    </source>
</evidence>
<proteinExistence type="predicted"/>
<evidence type="ECO:0000313" key="2">
    <source>
        <dbReference type="Proteomes" id="UP001642540"/>
    </source>
</evidence>
<organism evidence="1 2">
    <name type="scientific">Orchesella dallaii</name>
    <dbReference type="NCBI Taxonomy" id="48710"/>
    <lineage>
        <taxon>Eukaryota</taxon>
        <taxon>Metazoa</taxon>
        <taxon>Ecdysozoa</taxon>
        <taxon>Arthropoda</taxon>
        <taxon>Hexapoda</taxon>
        <taxon>Collembola</taxon>
        <taxon>Entomobryomorpha</taxon>
        <taxon>Entomobryoidea</taxon>
        <taxon>Orchesellidae</taxon>
        <taxon>Orchesellinae</taxon>
        <taxon>Orchesella</taxon>
    </lineage>
</organism>
<dbReference type="EMBL" id="CAXLJM020000013">
    <property type="protein sequence ID" value="CAL8078314.1"/>
    <property type="molecule type" value="Genomic_DNA"/>
</dbReference>
<gene>
    <name evidence="1" type="ORF">ODALV1_LOCUS4061</name>
</gene>
<dbReference type="Proteomes" id="UP001642540">
    <property type="component" value="Unassembled WGS sequence"/>
</dbReference>
<accession>A0ABP1PUT6</accession>
<name>A0ABP1PUT6_9HEXA</name>